<evidence type="ECO:0000256" key="8">
    <source>
        <dbReference type="ARBA" id="ARBA00023136"/>
    </source>
</evidence>
<feature type="domain" description="Cytochrome c oxidase assembly factor 3 mitochondrial coiled-coil" evidence="11">
    <location>
        <begin position="58"/>
        <end position="98"/>
    </location>
</feature>
<sequence length="122" mass="13465">MENESGNSFCMCDVNNCLAEDNGRFEDNFDQEDAPAHDRESLPRSSYYDAHYKQSAALIRARRPYLIKNTLTGLGIFAFAISVYAYTIKSVSQDEFEDVQVPATQQSPRAGASTITSGPAAK</sequence>
<evidence type="ECO:0000256" key="1">
    <source>
        <dbReference type="ARBA" id="ARBA00003064"/>
    </source>
</evidence>
<reference evidence="12 13" key="1">
    <citation type="submission" date="2018-05" db="EMBL/GenBank/DDBJ databases">
        <title>Whole genome sequencing for identification of molecular markers to develop diagnostic detection tools for the regulated plant pathogen Lachnellula willkommii.</title>
        <authorList>
            <person name="Giroux E."/>
            <person name="Bilodeau G."/>
        </authorList>
    </citation>
    <scope>NUCLEOTIDE SEQUENCE [LARGE SCALE GENOMIC DNA]</scope>
    <source>
        <strain evidence="12 13">CBS 625.97</strain>
    </source>
</reference>
<feature type="compositionally biased region" description="Polar residues" evidence="10">
    <location>
        <begin position="102"/>
        <end position="122"/>
    </location>
</feature>
<evidence type="ECO:0000256" key="5">
    <source>
        <dbReference type="ARBA" id="ARBA00022692"/>
    </source>
</evidence>
<keyword evidence="7 9" id="KW-0496">Mitochondrion</keyword>
<keyword evidence="13" id="KW-1185">Reference proteome</keyword>
<evidence type="ECO:0000256" key="4">
    <source>
        <dbReference type="ARBA" id="ARBA00011351"/>
    </source>
</evidence>
<comment type="similarity">
    <text evidence="3 9">Belongs to the COA3 family.</text>
</comment>
<protein>
    <recommendedName>
        <fullName evidence="9">Cytochrome c oxidase assembly factor 3</fullName>
    </recommendedName>
</protein>
<dbReference type="EMBL" id="QGMG01000412">
    <property type="protein sequence ID" value="TVY53786.1"/>
    <property type="molecule type" value="Genomic_DNA"/>
</dbReference>
<feature type="transmembrane region" description="Helical" evidence="9">
    <location>
        <begin position="65"/>
        <end position="86"/>
    </location>
</feature>
<dbReference type="Pfam" id="PF09813">
    <property type="entry name" value="Coa3_cc"/>
    <property type="match status" value="1"/>
</dbReference>
<dbReference type="GO" id="GO:0005743">
    <property type="term" value="C:mitochondrial inner membrane"/>
    <property type="evidence" value="ECO:0007669"/>
    <property type="project" value="UniProtKB-UniRule"/>
</dbReference>
<evidence type="ECO:0000313" key="12">
    <source>
        <dbReference type="EMBL" id="TVY53786.1"/>
    </source>
</evidence>
<keyword evidence="9" id="KW-0999">Mitochondrion inner membrane</keyword>
<keyword evidence="5 9" id="KW-0812">Transmembrane</keyword>
<comment type="function">
    <text evidence="1 9">Required for assembly of cytochrome c oxidase (complex IV).</text>
</comment>
<evidence type="ECO:0000256" key="10">
    <source>
        <dbReference type="SAM" id="MobiDB-lite"/>
    </source>
</evidence>
<dbReference type="GO" id="GO:0033617">
    <property type="term" value="P:mitochondrial respiratory chain complex IV assembly"/>
    <property type="evidence" value="ECO:0007669"/>
    <property type="project" value="UniProtKB-UniRule"/>
</dbReference>
<organism evidence="12 13">
    <name type="scientific">Lachnellula cervina</name>
    <dbReference type="NCBI Taxonomy" id="1316786"/>
    <lineage>
        <taxon>Eukaryota</taxon>
        <taxon>Fungi</taxon>
        <taxon>Dikarya</taxon>
        <taxon>Ascomycota</taxon>
        <taxon>Pezizomycotina</taxon>
        <taxon>Leotiomycetes</taxon>
        <taxon>Helotiales</taxon>
        <taxon>Lachnaceae</taxon>
        <taxon>Lachnellula</taxon>
    </lineage>
</organism>
<dbReference type="InterPro" id="IPR018628">
    <property type="entry name" value="Coa3_CC"/>
</dbReference>
<evidence type="ECO:0000256" key="6">
    <source>
        <dbReference type="ARBA" id="ARBA00022989"/>
    </source>
</evidence>
<evidence type="ECO:0000256" key="7">
    <source>
        <dbReference type="ARBA" id="ARBA00023128"/>
    </source>
</evidence>
<proteinExistence type="inferred from homology"/>
<comment type="subcellular location">
    <subcellularLocation>
        <location evidence="2">Mitochondrion membrane</location>
        <topology evidence="2">Single-pass membrane protein</topology>
    </subcellularLocation>
</comment>
<dbReference type="OrthoDB" id="10018333at2759"/>
<keyword evidence="6 9" id="KW-1133">Transmembrane helix</keyword>
<evidence type="ECO:0000256" key="3">
    <source>
        <dbReference type="ARBA" id="ARBA00007035"/>
    </source>
</evidence>
<comment type="subunit">
    <text evidence="4 9">Component of 250-400 kDa complexes called cytochrome oxidase assembly intermediates or COA complexes.</text>
</comment>
<dbReference type="PANTHER" id="PTHR15642:SF3">
    <property type="entry name" value="CYTOCHROME C OXIDASE ASSEMBLY FACTOR 3 HOMOLOG, MITOCHONDRIAL"/>
    <property type="match status" value="1"/>
</dbReference>
<accession>A0A7D8UP51</accession>
<evidence type="ECO:0000313" key="13">
    <source>
        <dbReference type="Proteomes" id="UP000481288"/>
    </source>
</evidence>
<dbReference type="Proteomes" id="UP000481288">
    <property type="component" value="Unassembled WGS sequence"/>
</dbReference>
<gene>
    <name evidence="12" type="primary">COA3</name>
    <name evidence="12" type="ORF">LCER1_G003659</name>
</gene>
<feature type="region of interest" description="Disordered" evidence="10">
    <location>
        <begin position="26"/>
        <end position="45"/>
    </location>
</feature>
<keyword evidence="8 9" id="KW-0472">Membrane</keyword>
<name>A0A7D8UP51_9HELO</name>
<evidence type="ECO:0000256" key="2">
    <source>
        <dbReference type="ARBA" id="ARBA00004304"/>
    </source>
</evidence>
<feature type="region of interest" description="Disordered" evidence="10">
    <location>
        <begin position="97"/>
        <end position="122"/>
    </location>
</feature>
<dbReference type="InterPro" id="IPR041752">
    <property type="entry name" value="Coa3"/>
</dbReference>
<dbReference type="AlphaFoldDB" id="A0A7D8UP51"/>
<evidence type="ECO:0000259" key="11">
    <source>
        <dbReference type="Pfam" id="PF09813"/>
    </source>
</evidence>
<dbReference type="PANTHER" id="PTHR15642">
    <property type="entry name" value="CYTOCHROME C OXIDASE ASSEMBLY FACTOR 3, MITOCHONDRIAL"/>
    <property type="match status" value="1"/>
</dbReference>
<comment type="caution">
    <text evidence="12">The sequence shown here is derived from an EMBL/GenBank/DDBJ whole genome shotgun (WGS) entry which is preliminary data.</text>
</comment>
<evidence type="ECO:0000256" key="9">
    <source>
        <dbReference type="RuleBase" id="RU367056"/>
    </source>
</evidence>